<dbReference type="EMBL" id="SFAZ01000311">
    <property type="protein sequence ID" value="TRU67701.1"/>
    <property type="molecule type" value="Genomic_DNA"/>
</dbReference>
<feature type="transmembrane region" description="Helical" evidence="1">
    <location>
        <begin position="12"/>
        <end position="43"/>
    </location>
</feature>
<dbReference type="AlphaFoldDB" id="A0A552H8Z8"/>
<keyword evidence="1" id="KW-0812">Transmembrane</keyword>
<sequence length="141" mass="15245">MEPRRKLPENVMFVAIVQLILSSFGVMAGLLLMLGGAIVGGLWGGLSGNSSDAAAWSFIGFLLALLVSSLAIIQFASSIGLFSIQKWAWYGTVITQAIGLLVNVVWLFMGNFLTILVIVVGISILWVMFQPNTLRVFGLRI</sequence>
<evidence type="ECO:0000256" key="1">
    <source>
        <dbReference type="SAM" id="Phobius"/>
    </source>
</evidence>
<name>A0A552H8Z8_MICVR</name>
<keyword evidence="1" id="KW-0472">Membrane</keyword>
<reference evidence="2 3" key="1">
    <citation type="submission" date="2019-01" db="EMBL/GenBank/DDBJ databases">
        <title>Coherence of Microcystis species and biogeography revealed through population genomics.</title>
        <authorList>
            <person name="Perez-Carrascal O.M."/>
            <person name="Terrat Y."/>
            <person name="Giani A."/>
            <person name="Fortin N."/>
            <person name="Tromas N."/>
            <person name="Shapiro B.J."/>
        </authorList>
    </citation>
    <scope>NUCLEOTIDE SEQUENCE [LARGE SCALE GENOMIC DNA]</scope>
    <source>
        <strain evidence="2">Mv_BB_P_19951000_S68D</strain>
    </source>
</reference>
<organism evidence="2 3">
    <name type="scientific">Microcystis viridis Mv_BB_P_19951000_S68D</name>
    <dbReference type="NCBI Taxonomy" id="2486270"/>
    <lineage>
        <taxon>Bacteria</taxon>
        <taxon>Bacillati</taxon>
        <taxon>Cyanobacteriota</taxon>
        <taxon>Cyanophyceae</taxon>
        <taxon>Oscillatoriophycideae</taxon>
        <taxon>Chroococcales</taxon>
        <taxon>Microcystaceae</taxon>
        <taxon>Microcystis</taxon>
    </lineage>
</organism>
<dbReference type="Proteomes" id="UP000320674">
    <property type="component" value="Unassembled WGS sequence"/>
</dbReference>
<feature type="transmembrane region" description="Helical" evidence="1">
    <location>
        <begin position="55"/>
        <end position="75"/>
    </location>
</feature>
<accession>A0A552H8Z8</accession>
<feature type="transmembrane region" description="Helical" evidence="1">
    <location>
        <begin position="87"/>
        <end position="106"/>
    </location>
</feature>
<evidence type="ECO:0000313" key="3">
    <source>
        <dbReference type="Proteomes" id="UP000320674"/>
    </source>
</evidence>
<gene>
    <name evidence="2" type="ORF">EWV77_22245</name>
</gene>
<feature type="transmembrane region" description="Helical" evidence="1">
    <location>
        <begin position="112"/>
        <end position="129"/>
    </location>
</feature>
<evidence type="ECO:0000313" key="2">
    <source>
        <dbReference type="EMBL" id="TRU67701.1"/>
    </source>
</evidence>
<keyword evidence="1" id="KW-1133">Transmembrane helix</keyword>
<proteinExistence type="predicted"/>
<protein>
    <submittedName>
        <fullName evidence="2">Uncharacterized protein</fullName>
    </submittedName>
</protein>
<comment type="caution">
    <text evidence="2">The sequence shown here is derived from an EMBL/GenBank/DDBJ whole genome shotgun (WGS) entry which is preliminary data.</text>
</comment>